<dbReference type="EMBL" id="CP003989">
    <property type="protein sequence ID" value="AGA35087.1"/>
    <property type="molecule type" value="Genomic_DNA"/>
</dbReference>
<sequence length="57" mass="6495">MHGLEWIPVWSRRLRIVRVGDRARECDRPEPRFPGGFADSLCLWNNAGNEDPAGSCK</sequence>
<dbReference type="KEGG" id="tni:TVNIR_3450"/>
<dbReference type="Proteomes" id="UP000010809">
    <property type="component" value="Chromosome"/>
</dbReference>
<evidence type="ECO:0000313" key="2">
    <source>
        <dbReference type="Proteomes" id="UP000010809"/>
    </source>
</evidence>
<reference evidence="1" key="1">
    <citation type="submission" date="2015-12" db="EMBL/GenBank/DDBJ databases">
        <authorList>
            <person name="Tikhonova T.V."/>
            <person name="Pavlov A.R."/>
            <person name="Beletsky A.V."/>
            <person name="Mardanov A.V."/>
            <person name="Sorokin D.Y."/>
            <person name="Ravin N.V."/>
            <person name="Popov V.O."/>
        </authorList>
    </citation>
    <scope>NUCLEOTIDE SEQUENCE</scope>
    <source>
        <strain evidence="1">DSM 14787</strain>
    </source>
</reference>
<protein>
    <submittedName>
        <fullName evidence="1">Uncharacterized protein</fullName>
    </submittedName>
</protein>
<dbReference type="HOGENOM" id="CLU_2995262_0_0_6"/>
<name>L0E1G5_THIND</name>
<keyword evidence="2" id="KW-1185">Reference proteome</keyword>
<accession>L0E1G5</accession>
<dbReference type="AlphaFoldDB" id="L0E1G5"/>
<evidence type="ECO:0000313" key="1">
    <source>
        <dbReference type="EMBL" id="AGA35087.1"/>
    </source>
</evidence>
<organism evidence="1 2">
    <name type="scientific">Thioalkalivibrio nitratireducens (strain DSM 14787 / UNIQEM 213 / ALEN2)</name>
    <dbReference type="NCBI Taxonomy" id="1255043"/>
    <lineage>
        <taxon>Bacteria</taxon>
        <taxon>Pseudomonadati</taxon>
        <taxon>Pseudomonadota</taxon>
        <taxon>Gammaproteobacteria</taxon>
        <taxon>Chromatiales</taxon>
        <taxon>Ectothiorhodospiraceae</taxon>
        <taxon>Thioalkalivibrio</taxon>
    </lineage>
</organism>
<proteinExistence type="predicted"/>
<dbReference type="PATRIC" id="fig|1255043.3.peg.3481"/>
<gene>
    <name evidence="1" type="ordered locus">TVNIR_3450</name>
</gene>
<dbReference type="STRING" id="1255043.TVNIR_3450"/>